<dbReference type="OrthoDB" id="1737613at2759"/>
<evidence type="ECO:0000313" key="6">
    <source>
        <dbReference type="Proteomes" id="UP000039865"/>
    </source>
</evidence>
<organism evidence="5 6">
    <name type="scientific">Stylonychia lemnae</name>
    <name type="common">Ciliate</name>
    <dbReference type="NCBI Taxonomy" id="5949"/>
    <lineage>
        <taxon>Eukaryota</taxon>
        <taxon>Sar</taxon>
        <taxon>Alveolata</taxon>
        <taxon>Ciliophora</taxon>
        <taxon>Intramacronucleata</taxon>
        <taxon>Spirotrichea</taxon>
        <taxon>Stichotrichia</taxon>
        <taxon>Sporadotrichida</taxon>
        <taxon>Oxytrichidae</taxon>
        <taxon>Stylonychinae</taxon>
        <taxon>Stylonychia</taxon>
    </lineage>
</organism>
<evidence type="ECO:0000256" key="2">
    <source>
        <dbReference type="ARBA" id="ARBA00011915"/>
    </source>
</evidence>
<evidence type="ECO:0000256" key="1">
    <source>
        <dbReference type="ARBA" id="ARBA00001709"/>
    </source>
</evidence>
<dbReference type="OMA" id="AYRNNEH"/>
<protein>
    <recommendedName>
        <fullName evidence="2">3-hydroxyisobutyryl-CoA hydrolase</fullName>
        <ecNumber evidence="2">3.1.2.4</ecNumber>
    </recommendedName>
</protein>
<dbReference type="Pfam" id="PF16113">
    <property type="entry name" value="ECH_2"/>
    <property type="match status" value="1"/>
</dbReference>
<sequence>MNHLTINMLEILLKQLKYWNSESQINTPKVLLMEGAGDQAFCSGGNMRGLYDAYIGVRPREYQGIYTGTLYNVDYLLHNMNQIHVCIWNGYVFGSGAGICTSAPVRIACENTQWSMPECVAGFLVDNATSIFFAQLKGGGEKYICLGLYLAITGKRVTGNDLIRWGICTHYMEKNKIQKFKEEVTKLESDQINLLLIQSIADKYSSNQEINELPQDYEIIKEIFQPDSIQKIVQRLIEYKDQTDPFIQDTKMYIEKNSPISMAICFELVIRGQFMTKKEALELDYKVGQGLLNYPDYFEGVKMLLVEKDRNKRPKWTKNSVFEVTKEDLHFFFNYPDDLKYL</sequence>
<reference evidence="5 6" key="1">
    <citation type="submission" date="2014-06" db="EMBL/GenBank/DDBJ databases">
        <authorList>
            <person name="Swart Estienne"/>
        </authorList>
    </citation>
    <scope>NUCLEOTIDE SEQUENCE [LARGE SCALE GENOMIC DNA]</scope>
    <source>
        <strain evidence="5 6">130c</strain>
    </source>
</reference>
<keyword evidence="3" id="KW-0378">Hydrolase</keyword>
<dbReference type="InterPro" id="IPR032259">
    <property type="entry name" value="HIBYL-CoA-H"/>
</dbReference>
<dbReference type="PANTHER" id="PTHR43176:SF3">
    <property type="entry name" value="3-HYDROXYISOBUTYRYL-COA HYDROLASE, MITOCHONDRIAL"/>
    <property type="match status" value="1"/>
</dbReference>
<dbReference type="Gene3D" id="3.90.226.10">
    <property type="entry name" value="2-enoyl-CoA Hydratase, Chain A, domain 1"/>
    <property type="match status" value="1"/>
</dbReference>
<dbReference type="EMBL" id="CCKQ01003234">
    <property type="protein sequence ID" value="CDW74362.1"/>
    <property type="molecule type" value="Genomic_DNA"/>
</dbReference>
<dbReference type="Proteomes" id="UP000039865">
    <property type="component" value="Unassembled WGS sequence"/>
</dbReference>
<gene>
    <name evidence="5" type="primary">Contig16358.g17423</name>
    <name evidence="5" type="ORF">STYLEM_3341</name>
</gene>
<keyword evidence="6" id="KW-1185">Reference proteome</keyword>
<dbReference type="EC" id="3.1.2.4" evidence="2"/>
<dbReference type="GO" id="GO:0006574">
    <property type="term" value="P:L-valine catabolic process"/>
    <property type="evidence" value="ECO:0007669"/>
    <property type="project" value="TreeGrafter"/>
</dbReference>
<feature type="domain" description="Enoyl-CoA hydratase/isomerase" evidence="4">
    <location>
        <begin position="1"/>
        <end position="333"/>
    </location>
</feature>
<dbReference type="InterPro" id="IPR029045">
    <property type="entry name" value="ClpP/crotonase-like_dom_sf"/>
</dbReference>
<dbReference type="InterPro" id="IPR045004">
    <property type="entry name" value="ECH_dom"/>
</dbReference>
<proteinExistence type="predicted"/>
<dbReference type="PANTHER" id="PTHR43176">
    <property type="entry name" value="3-HYDROXYISOBUTYRYL-COA HYDROLASE-RELATED"/>
    <property type="match status" value="1"/>
</dbReference>
<comment type="catalytic activity">
    <reaction evidence="1">
        <text>3-hydroxy-2-methylpropanoyl-CoA + H2O = 3-hydroxy-2-methylpropanoate + CoA + H(+)</text>
        <dbReference type="Rhea" id="RHEA:20888"/>
        <dbReference type="ChEBI" id="CHEBI:11805"/>
        <dbReference type="ChEBI" id="CHEBI:15377"/>
        <dbReference type="ChEBI" id="CHEBI:15378"/>
        <dbReference type="ChEBI" id="CHEBI:57287"/>
        <dbReference type="ChEBI" id="CHEBI:57340"/>
        <dbReference type="EC" id="3.1.2.4"/>
    </reaction>
</comment>
<accession>A0A077ZXR1</accession>
<dbReference type="FunCoup" id="A0A077ZXR1">
    <property type="interactions" value="210"/>
</dbReference>
<evidence type="ECO:0000256" key="3">
    <source>
        <dbReference type="ARBA" id="ARBA00022801"/>
    </source>
</evidence>
<dbReference type="SUPFAM" id="SSF52096">
    <property type="entry name" value="ClpP/crotonase"/>
    <property type="match status" value="1"/>
</dbReference>
<dbReference type="InParanoid" id="A0A077ZXR1"/>
<evidence type="ECO:0000259" key="4">
    <source>
        <dbReference type="Pfam" id="PF16113"/>
    </source>
</evidence>
<dbReference type="AlphaFoldDB" id="A0A077ZXR1"/>
<dbReference type="CDD" id="cd06558">
    <property type="entry name" value="crotonase-like"/>
    <property type="match status" value="1"/>
</dbReference>
<evidence type="ECO:0000313" key="5">
    <source>
        <dbReference type="EMBL" id="CDW74362.1"/>
    </source>
</evidence>
<dbReference type="GO" id="GO:0003860">
    <property type="term" value="F:3-hydroxyisobutyryl-CoA hydrolase activity"/>
    <property type="evidence" value="ECO:0007669"/>
    <property type="project" value="UniProtKB-EC"/>
</dbReference>
<name>A0A077ZXR1_STYLE</name>